<dbReference type="RefSeq" id="XP_056684642.1">
    <property type="nucleotide sequence ID" value="XM_056828664.1"/>
</dbReference>
<feature type="region of interest" description="Disordered" evidence="1">
    <location>
        <begin position="1"/>
        <end position="99"/>
    </location>
</feature>
<protein>
    <submittedName>
        <fullName evidence="3">Pectinesterase inhibitor 10-like</fullName>
    </submittedName>
</protein>
<proteinExistence type="predicted"/>
<dbReference type="GeneID" id="130460892"/>
<name>A0ABM3QMQ7_SPIOL</name>
<dbReference type="Proteomes" id="UP000813463">
    <property type="component" value="Chromosome 5"/>
</dbReference>
<evidence type="ECO:0000313" key="3">
    <source>
        <dbReference type="RefSeq" id="XP_056684642.1"/>
    </source>
</evidence>
<keyword evidence="2" id="KW-1185">Reference proteome</keyword>
<evidence type="ECO:0000313" key="2">
    <source>
        <dbReference type="Proteomes" id="UP000813463"/>
    </source>
</evidence>
<evidence type="ECO:0000256" key="1">
    <source>
        <dbReference type="SAM" id="MobiDB-lite"/>
    </source>
</evidence>
<reference evidence="2" key="1">
    <citation type="journal article" date="2021" name="Nat. Commun.">
        <title>Genomic analyses provide insights into spinach domestication and the genetic basis of agronomic traits.</title>
        <authorList>
            <person name="Cai X."/>
            <person name="Sun X."/>
            <person name="Xu C."/>
            <person name="Sun H."/>
            <person name="Wang X."/>
            <person name="Ge C."/>
            <person name="Zhang Z."/>
            <person name="Wang Q."/>
            <person name="Fei Z."/>
            <person name="Jiao C."/>
            <person name="Wang Q."/>
        </authorList>
    </citation>
    <scope>NUCLEOTIDE SEQUENCE [LARGE SCALE GENOMIC DNA]</scope>
    <source>
        <strain evidence="2">cv. Varoflay</strain>
    </source>
</reference>
<sequence length="225" mass="24977">MYDDRRRSARGAVRCSFERPRSPSSNSRGAFSPCERLRSPSSNPRGALSPFERLRSPSSNPRGALSPFERPRSPSSNPRGSLSAFERPRSPSSNLRGALSPLPPVCIHSNLRGVSRTRSCLRRSDLSETLFVLLTCCRPSPSSQSCATVVEARSDFQTQNNINNINMVYFKYHDFPREETLSLMQDANSVDGTHLRSFPPVTGPFAKINPRIEPSRPEKLVQGAS</sequence>
<organism evidence="2 3">
    <name type="scientific">Spinacia oleracea</name>
    <name type="common">Spinach</name>
    <dbReference type="NCBI Taxonomy" id="3562"/>
    <lineage>
        <taxon>Eukaryota</taxon>
        <taxon>Viridiplantae</taxon>
        <taxon>Streptophyta</taxon>
        <taxon>Embryophyta</taxon>
        <taxon>Tracheophyta</taxon>
        <taxon>Spermatophyta</taxon>
        <taxon>Magnoliopsida</taxon>
        <taxon>eudicotyledons</taxon>
        <taxon>Gunneridae</taxon>
        <taxon>Pentapetalae</taxon>
        <taxon>Caryophyllales</taxon>
        <taxon>Chenopodiaceae</taxon>
        <taxon>Chenopodioideae</taxon>
        <taxon>Anserineae</taxon>
        <taxon>Spinacia</taxon>
    </lineage>
</organism>
<gene>
    <name evidence="3" type="primary">LOC130460892</name>
</gene>
<feature type="compositionally biased region" description="Low complexity" evidence="1">
    <location>
        <begin position="73"/>
        <end position="83"/>
    </location>
</feature>
<reference evidence="3" key="2">
    <citation type="submission" date="2025-08" db="UniProtKB">
        <authorList>
            <consortium name="RefSeq"/>
        </authorList>
    </citation>
    <scope>IDENTIFICATION</scope>
    <source>
        <tissue evidence="3">Leaf</tissue>
    </source>
</reference>
<accession>A0ABM3QMQ7</accession>